<feature type="compositionally biased region" description="Pro residues" evidence="1">
    <location>
        <begin position="3014"/>
        <end position="3029"/>
    </location>
</feature>
<proteinExistence type="predicted"/>
<evidence type="ECO:0000313" key="3">
    <source>
        <dbReference type="Proteomes" id="UP000000758"/>
    </source>
</evidence>
<dbReference type="SUPFAM" id="SSF63829">
    <property type="entry name" value="Calcium-dependent phosphotriesterase"/>
    <property type="match status" value="1"/>
</dbReference>
<dbReference type="PANTHER" id="PTHR47197:SF3">
    <property type="entry name" value="DIHYDRO-HEME D1 DEHYDROGENASE"/>
    <property type="match status" value="1"/>
</dbReference>
<dbReference type="PATRIC" id="fig|414004.10.peg.532"/>
<feature type="compositionally biased region" description="Gly residues" evidence="1">
    <location>
        <begin position="2817"/>
        <end position="2828"/>
    </location>
</feature>
<dbReference type="PANTHER" id="PTHR47197">
    <property type="entry name" value="PROTEIN NIRF"/>
    <property type="match status" value="1"/>
</dbReference>
<dbReference type="STRING" id="414004.CENSYa_0582"/>
<dbReference type="Gene3D" id="2.130.10.10">
    <property type="entry name" value="YVTN repeat-like/Quinoprotein amine dehydrogenase"/>
    <property type="match status" value="8"/>
</dbReference>
<dbReference type="SUPFAM" id="SSF50969">
    <property type="entry name" value="YVTN repeat-like/Quinoprotein amine dehydrogenase"/>
    <property type="match status" value="1"/>
</dbReference>
<dbReference type="Proteomes" id="UP000000758">
    <property type="component" value="Chromosome"/>
</dbReference>
<feature type="compositionally biased region" description="Pro residues" evidence="1">
    <location>
        <begin position="2998"/>
        <end position="3007"/>
    </location>
</feature>
<feature type="region of interest" description="Disordered" evidence="1">
    <location>
        <begin position="2809"/>
        <end position="2828"/>
    </location>
</feature>
<feature type="region of interest" description="Disordered" evidence="1">
    <location>
        <begin position="2996"/>
        <end position="3063"/>
    </location>
</feature>
<dbReference type="SUPFAM" id="SSF50956">
    <property type="entry name" value="Thermostable phytase (3-phytase)"/>
    <property type="match status" value="4"/>
</dbReference>
<dbReference type="KEGG" id="csy:CENSYa_0582"/>
<dbReference type="SUPFAM" id="SSF75011">
    <property type="entry name" value="3-carboxy-cis,cis-mucoante lactonizing enzyme"/>
    <property type="match status" value="1"/>
</dbReference>
<name>A0RV48_CENSY</name>
<dbReference type="InterPro" id="IPR015943">
    <property type="entry name" value="WD40/YVTN_repeat-like_dom_sf"/>
</dbReference>
<dbReference type="InterPro" id="IPR011044">
    <property type="entry name" value="Quino_amine_DH_bsu"/>
</dbReference>
<evidence type="ECO:0000256" key="1">
    <source>
        <dbReference type="SAM" id="MobiDB-lite"/>
    </source>
</evidence>
<protein>
    <submittedName>
        <fullName evidence="2">Uncharacterized protein</fullName>
    </submittedName>
</protein>
<sequence length="3077" mass="317575">MLVDAGIPGKLNVRDSPTLDVGVMRTAMVDVKAGDKPGINSDASAIPPTGESPVLLSADVDSTGLLRMVFDLPIDHSTINVSRIHVRDGNAAAGLTLLPGELSSTGAGNTVSFSLNETRIGEALAQSGPRLHFDAGALNTTVRGVFPEPFVLPLPAQKGSLNVAAQDRTPQGAAFSPDGMIMLMAGTSSDAIHQYDLPAAYDVEAAEYSGLSLATPGMEPVALVFADGGRLLIILDGAGFEARAYEMADPYNISTAAPSGDVLSTSGREVEPRGIAISPDGLSVFVTGQGSNSVHQYSLGTAFDLSTGSYSGKSVSVAQQETNIQGVAFSARGDLMFIVGTESDLLHRYELSGAFDLSGRTHTGSLYIAGTGGNAMDLALSSDGRLAFIPDSSSDSIHRYELDGPYGIDGTPTGEYGLPDSAPTGVAFSADGTLMLISGNGGDAVYGFALDPPFDLSAPRSSGSFSTAAEDTVPRDVDITADGGSVFVMGRQTDSVHRYDLASPFEITAPTHNGSFFVGETETTPNGLAFTQDGDGLFIVGFAEDAVYEYNLEGPYDLNGSMPNSSLAGSFSLRDRGENPTDVYFLPGGDVMLAASVGAASVLRYDLGAPYDIGTAEYAGSFSVKNEGTSPTGLAYSADGLRLFVTDAVTDAIHWYELGTYPVRITRFSTSLDEPIISDNASAGIPPPPKPKLISVTAETGGTLRIVFDQPIDHSTVNASRIHARDGNSTAGLTLVQGELSDRGTGDTVSFSLDKTRIGEIFNHSSPRLHFDAGALSSAYGDAFPQPFAMPLPAYRSSLDVVAQDDRIEGVAISPDGRRMIIAGTGSGAVHQYDLPRAYDVPAAVYTGISLDTATDPVDLVIADEGRLMIVLGGTNGTAHAYRLAEPYDIVNATPTGEMLSVISEAAEPRGIAISPDGRRVFITGQDSDSVHEYSLGIPFDLSTGAYSGASVNVSGQASNPHGVAFSADGTLMFITGPTSKSMHRYELDGAFNITGHTYTGSFYLADNVGSPSGLAFSADGRFVYITDFVHDAVHEYELDGPYDIDGPPVAVYGLTDGEPTGVALSADGTVMLVSGSERDSVYGFTLDPPFDLSAPESSGFFSVSAQDADPQDVDISADGGLVFVIGRDNDRVYRYDLASPFDITAPTPNGSFFVGENETFPTGLDFTPDGEVLFIAGADKDTVYKYSLAGPYDLDGTVPADSLVGSFSVKEQDDNPVAVSFSPDGRVMFAASETRDRVLRYELGSAHDLDSAEYTGSFNLRDQVAIPTGMAFSADGLRMFFTDSDSDAVYSYQLGTYPVVLAREDFPPDAPRISDDASVTISFAPKPKLVSVTAHTGGILGIVFDQPIDHSTIDASKIHARDGNGTAGVTLVQSDIVPGTGSTVSFNMSDNLGEILNYSSPRLHFDAGALRSASGDAFPRQFELPLPAYRGGFGVAAQDDAIQGVAFSPDGRRMLIVGTGSSAIHQYDLPEAYNAQAAEYSGTSLDTTIDPVDLALADGGRLLIILGGTADTAHAYRLAEPYDIVNATPTGETVFVRDQAGAPRGIAISPDGMRLFVTGQINDSVHQYNMSTAFDISTAVHSGISINVSAQENAPQGVAFSADGTVMLITGTNSKALHRYELDGAFDLAGSTYAGSHYLGSYATSPTGLAFSADGRFAFIADSASDAIHEYELDGPYGVGGPPRAMYGLSDSEPTGMAFSANGTIMLVSGNGGDRVYGFALDPPFDLSAPEPMESFGTAAREGAPRDVEFSADGSSVFIIGRGSDSVLRYDLSPPFSLAAPTPGGSFFINDFEMASTDLAFTPDGEGLFIVGTGNDTVYEYSLAGPYDLDSMPADSLVGSFSVKGQGDNPTGIYFSPDGHVMFAASDGKNTVLRYVLGSPHDTSTAEYTGSFSVRDQGRSPTGLAFSADGLRMFFTDVGSPAVGGPSVHSYQMGTYPIDSSQAAAVRSFAVPAGDKPGATDGANSARIATITGADGPDAADGAVHVKKTAVVVVDGPDVVDGLPPEGIDPIMEGDAPDIVDGLQLAKMSIIMEVDAPGIADGGVPKREGSHAAIGNSTAVVVDEATVSRMGDITADDAPSVADGGVPKREGSHAAIGNSTVIVVDEATVSRMGDITADDTPSVADGGVPKREGSHAAIGNSTVIVADGATTARMVDIMANDTLDVDDESVRNATGKHDAAGNSMPGVVDGAMTARMVDIMANDTLDVDDESVRNATGKHDAAGNSTPGVLDGATTVRMGEITADDTPSVIDGGMRNVTGKHDATGKSAPVVVDSAATVFMGRITADDTPSVIDGGMRNVTGMHDATGKSAPIVADSARTVFMGGITGYDTPSVNDEIRSEIMGDATAYDGPSVGDGATTSRMGDIAEGDAPGIADGGLSAKMSNTRVGALDKPIVGDAAHTVPVVRSVSAADAAEREGGMVAITVTFSEPVSVTGAPSLLLNVNASAGYVQGSGGTALIFNYTVGAGHNAADLAYAGRDALVLNGGSISAGNGAAADLTLPQPGSPSSLSGSSDVTIDTMRPSIERILVTGNNTLEATADEPLHEGTDGSGITLKINGSDAGGVSAELIAGNNLLVTTTDGFLTAQSITVRFENVTDPAGNPLTAANYSLSLESRTLLDNQTITMTDDDNLLVMHGDMPPEFSVIDETTEGIPAILHLGIAGDNRSAVLPSSVTVTSGEVTALLPADLDLSGLAERQITIEDPGRVPTGLDGTLQGNSIEVGQLDEDIELNEPVRISLPGRAGNDGYRINSDNITTEIGARCSADSAAAAAAHAGSGACRVDAGPDLAIWTHALSAFGAYTHTPAEIPAPAPLPRRGGGGGGGGGGSSGAIIGGGSLGFSVSFDIMADGENALRGVSTVSAAPGGTLAISPVLNPPSTLNVFDMEVSLHGADGDTTDVYYNRVGSFFGRQCDTDPVITDVLYTCDPQSAISGSGASVRTNGGFLEGMNIPLEGEFSGTMSIALRDSQGIVLANHDRDRYSIMAGAGPVPVAMVMDPAPAPVEPEPAPEQVAPEPEPVVPEPAPEPVAPEPEMDPEPEREGEPEPAPEAPVDEPGTDAAREQGFLDRIIEFFASLFG</sequence>
<dbReference type="EMBL" id="DP000238">
    <property type="protein sequence ID" value="ABK77215.1"/>
    <property type="molecule type" value="Genomic_DNA"/>
</dbReference>
<feature type="compositionally biased region" description="Acidic residues" evidence="1">
    <location>
        <begin position="3043"/>
        <end position="3055"/>
    </location>
</feature>
<organism evidence="2 3">
    <name type="scientific">Cenarchaeum symbiosum (strain A)</name>
    <dbReference type="NCBI Taxonomy" id="414004"/>
    <lineage>
        <taxon>Archaea</taxon>
        <taxon>Nitrososphaerota</taxon>
        <taxon>Candidatus Cenarchaeales</taxon>
        <taxon>Candidatus Cenarchaeaceae</taxon>
        <taxon>Candidatus Cenarchaeum</taxon>
    </lineage>
</organism>
<accession>A0RV48</accession>
<evidence type="ECO:0000313" key="2">
    <source>
        <dbReference type="EMBL" id="ABK77215.1"/>
    </source>
</evidence>
<reference evidence="2 3" key="1">
    <citation type="journal article" date="2006" name="Proc. Natl. Acad. Sci. U.S.A.">
        <title>Genomic analysis of the uncultivated marine crenarchaeote Cenarchaeum symbiosum.</title>
        <authorList>
            <person name="Hallam S.J."/>
            <person name="Konstantinidis K.T."/>
            <person name="Putnam N."/>
            <person name="Schleper C."/>
            <person name="Watanabe Y."/>
            <person name="Sugahara J."/>
            <person name="Preston C."/>
            <person name="de la Torre J."/>
            <person name="Richardson P.M."/>
            <person name="DeLong E.F."/>
        </authorList>
    </citation>
    <scope>NUCLEOTIDE SEQUENCE [LARGE SCALE GENOMIC DNA]</scope>
    <source>
        <strain evidence="3">A</strain>
    </source>
</reference>
<gene>
    <name evidence="2" type="ordered locus">CENSYa_0582</name>
</gene>
<dbReference type="SMART" id="SM00320">
    <property type="entry name" value="WD40"/>
    <property type="match status" value="14"/>
</dbReference>
<dbReference type="EnsemblBacteria" id="ABK77215">
    <property type="protein sequence ID" value="ABK77215"/>
    <property type="gene ID" value="CENSYa_0582"/>
</dbReference>
<dbReference type="InterPro" id="IPR051200">
    <property type="entry name" value="Host-pathogen_enzymatic-act"/>
</dbReference>
<dbReference type="HOGENOM" id="CLU_228406_0_0_2"/>
<dbReference type="InterPro" id="IPR001680">
    <property type="entry name" value="WD40_rpt"/>
</dbReference>
<keyword evidence="3" id="KW-1185">Reference proteome</keyword>